<feature type="non-terminal residue" evidence="3">
    <location>
        <position position="1"/>
    </location>
</feature>
<accession>A0AAV5SB57</accession>
<gene>
    <name evidence="3" type="ORF">PENTCL1PPCAC_1842</name>
</gene>
<dbReference type="AlphaFoldDB" id="A0AAV5SB57"/>
<dbReference type="InterPro" id="IPR036085">
    <property type="entry name" value="PAZ_dom_sf"/>
</dbReference>
<evidence type="ECO:0000259" key="2">
    <source>
        <dbReference type="PROSITE" id="PS50822"/>
    </source>
</evidence>
<evidence type="ECO:0000259" key="1">
    <source>
        <dbReference type="PROSITE" id="PS50821"/>
    </source>
</evidence>
<protein>
    <recommendedName>
        <fullName evidence="5">Piwi domain-containing protein</fullName>
    </recommendedName>
</protein>
<dbReference type="Gene3D" id="3.40.50.2300">
    <property type="match status" value="1"/>
</dbReference>
<comment type="caution">
    <text evidence="3">The sequence shown here is derived from an EMBL/GenBank/DDBJ whole genome shotgun (WGS) entry which is preliminary data.</text>
</comment>
<evidence type="ECO:0000313" key="3">
    <source>
        <dbReference type="EMBL" id="GMS79667.1"/>
    </source>
</evidence>
<dbReference type="SUPFAM" id="SSF101690">
    <property type="entry name" value="PAZ domain"/>
    <property type="match status" value="1"/>
</dbReference>
<sequence length="934" mass="106187">QLATMRKAADDVKLEPDSYDVELSRRLDEIRLPTRDETTDVNSESYGVPTWCFLNVFNLEMDNSPKTIYKYELVFTVMKRGEEVELHNALIKVNEFARSTKRNALVTLTRIMHQGDKDFFRQQQLEGDEDDHYWRLCCAFDGGAAYYTGVNLPCREGVIPEEMWRANANCLFYIKGKGPIKWKLSLVETFRIDGENAKSEQALQFLNVLSMQKLMRDDSIDVKQDAAYLTDVSDVTRDQKELRKGIVTTSKVVGDNVCIQMDSKISMFFKSGSLLDYIRQFSNTRSERDLETFLRDKAKSRKLRKELFNLPLRCRHIATKKTFECKGIFEQSANEQKFMLKDSETPISVADYYVQRYQYRLNFPNLPLIIERCRDGNSYHAIECLDIADGIRVSNQKMSREAQENMITRSCRAPDALGKDLIMSREIAGLDGGNKYLKAFDVKTTGEFSTVEGKILAKPFLTGLAGIKPDINDRGQISYIKGGFKFADPAKPSKPIILLNLQAIRDNDCEFIKDELRRIATDFGMQIEFANIRDPGLFGGEIEPLRQFMTREKERAAMFFFLTKEKMDESHYMVKKMEQELGVVTQLVCAQTAQGILQKKRVTEFNIIAKMNQKLGGVVANPEVPPDLKKNNPDAYNRAVKDWFNGRMFVGFTLSHAGAQSFADRVVGQEVREPTCVGMAFTLKQPGKRTAMSWFQEKRLATMQDVTRHFVRALDVYAESNGGNMPHSILVFRKGMSEGELKKAALEMRLVMEAIMEVSKRPGMADYRPTVQCLVCMANTPDRLFYERGNANVPAGTCLEKGATHPNRLEFLIVPHNAIKGTAKAVRCTVVHNKQGKIGRRLELAELQSIYHAMCYLNGVAASPTRLPVPLSDSEKAAERQMNLFKETMRNGDDSMSTCSGGSSSGIFHDGSTDFYQRLSDQFAHKFRNNQYYA</sequence>
<name>A0AAV5SB57_9BILA</name>
<dbReference type="CDD" id="cd02846">
    <property type="entry name" value="PAZ_argonaute_like"/>
    <property type="match status" value="1"/>
</dbReference>
<dbReference type="Gene3D" id="2.170.260.10">
    <property type="entry name" value="paz domain"/>
    <property type="match status" value="1"/>
</dbReference>
<evidence type="ECO:0008006" key="5">
    <source>
        <dbReference type="Google" id="ProtNLM"/>
    </source>
</evidence>
<dbReference type="SUPFAM" id="SSF53098">
    <property type="entry name" value="Ribonuclease H-like"/>
    <property type="match status" value="1"/>
</dbReference>
<dbReference type="Gene3D" id="3.30.420.10">
    <property type="entry name" value="Ribonuclease H-like superfamily/Ribonuclease H"/>
    <property type="match status" value="1"/>
</dbReference>
<feature type="domain" description="Piwi" evidence="2">
    <location>
        <begin position="719"/>
        <end position="886"/>
    </location>
</feature>
<feature type="domain" description="PAZ" evidence="1">
    <location>
        <begin position="273"/>
        <end position="389"/>
    </location>
</feature>
<dbReference type="SMART" id="SM00950">
    <property type="entry name" value="Piwi"/>
    <property type="match status" value="1"/>
</dbReference>
<dbReference type="Proteomes" id="UP001432027">
    <property type="component" value="Unassembled WGS sequence"/>
</dbReference>
<dbReference type="Pfam" id="PF02171">
    <property type="entry name" value="Piwi"/>
    <property type="match status" value="1"/>
</dbReference>
<dbReference type="Pfam" id="PF02170">
    <property type="entry name" value="PAZ"/>
    <property type="match status" value="1"/>
</dbReference>
<dbReference type="PROSITE" id="PS50821">
    <property type="entry name" value="PAZ"/>
    <property type="match status" value="1"/>
</dbReference>
<dbReference type="InterPro" id="IPR012337">
    <property type="entry name" value="RNaseH-like_sf"/>
</dbReference>
<dbReference type="InterPro" id="IPR003165">
    <property type="entry name" value="Piwi"/>
</dbReference>
<evidence type="ECO:0000313" key="4">
    <source>
        <dbReference type="Proteomes" id="UP001432027"/>
    </source>
</evidence>
<keyword evidence="4" id="KW-1185">Reference proteome</keyword>
<dbReference type="EMBL" id="BTSX01000001">
    <property type="protein sequence ID" value="GMS79667.1"/>
    <property type="molecule type" value="Genomic_DNA"/>
</dbReference>
<proteinExistence type="predicted"/>
<dbReference type="InterPro" id="IPR003100">
    <property type="entry name" value="PAZ_dom"/>
</dbReference>
<dbReference type="GO" id="GO:0003723">
    <property type="term" value="F:RNA binding"/>
    <property type="evidence" value="ECO:0007669"/>
    <property type="project" value="InterPro"/>
</dbReference>
<dbReference type="InterPro" id="IPR036397">
    <property type="entry name" value="RNaseH_sf"/>
</dbReference>
<reference evidence="3" key="1">
    <citation type="submission" date="2023-10" db="EMBL/GenBank/DDBJ databases">
        <title>Genome assembly of Pristionchus species.</title>
        <authorList>
            <person name="Yoshida K."/>
            <person name="Sommer R.J."/>
        </authorList>
    </citation>
    <scope>NUCLEOTIDE SEQUENCE</scope>
    <source>
        <strain evidence="3">RS0144</strain>
    </source>
</reference>
<organism evidence="3 4">
    <name type="scientific">Pristionchus entomophagus</name>
    <dbReference type="NCBI Taxonomy" id="358040"/>
    <lineage>
        <taxon>Eukaryota</taxon>
        <taxon>Metazoa</taxon>
        <taxon>Ecdysozoa</taxon>
        <taxon>Nematoda</taxon>
        <taxon>Chromadorea</taxon>
        <taxon>Rhabditida</taxon>
        <taxon>Rhabditina</taxon>
        <taxon>Diplogasteromorpha</taxon>
        <taxon>Diplogasteroidea</taxon>
        <taxon>Neodiplogasteridae</taxon>
        <taxon>Pristionchus</taxon>
    </lineage>
</organism>
<dbReference type="PROSITE" id="PS50822">
    <property type="entry name" value="PIWI"/>
    <property type="match status" value="1"/>
</dbReference>
<dbReference type="PANTHER" id="PTHR22891">
    <property type="entry name" value="EUKARYOTIC TRANSLATION INITIATION FACTOR 2C"/>
    <property type="match status" value="1"/>
</dbReference>